<protein>
    <submittedName>
        <fullName evidence="5">Multiple sugar transport system substrate-binding protein</fullName>
    </submittedName>
</protein>
<comment type="similarity">
    <text evidence="1">Belongs to the bacterial solute-binding protein 1 family.</text>
</comment>
<dbReference type="EMBL" id="FOGZ01000030">
    <property type="protein sequence ID" value="SES01400.1"/>
    <property type="molecule type" value="Genomic_DNA"/>
</dbReference>
<dbReference type="AlphaFoldDB" id="A0A1H9TVK5"/>
<dbReference type="PANTHER" id="PTHR30061:SF50">
    <property type="entry name" value="MALTOSE_MALTODEXTRIN-BINDING PERIPLASMIC PROTEIN"/>
    <property type="match status" value="1"/>
</dbReference>
<keyword evidence="5" id="KW-0762">Sugar transport</keyword>
<keyword evidence="3 4" id="KW-0732">Signal</keyword>
<dbReference type="Pfam" id="PF13416">
    <property type="entry name" value="SBP_bac_8"/>
    <property type="match status" value="1"/>
</dbReference>
<keyword evidence="6" id="KW-1185">Reference proteome</keyword>
<dbReference type="STRING" id="64702.SAMN05443377_1309"/>
<evidence type="ECO:0000313" key="5">
    <source>
        <dbReference type="EMBL" id="SES01400.1"/>
    </source>
</evidence>
<evidence type="ECO:0000256" key="1">
    <source>
        <dbReference type="ARBA" id="ARBA00008520"/>
    </source>
</evidence>
<proteinExistence type="inferred from homology"/>
<dbReference type="PROSITE" id="PS51257">
    <property type="entry name" value="PROKAR_LIPOPROTEIN"/>
    <property type="match status" value="1"/>
</dbReference>
<dbReference type="SUPFAM" id="SSF53850">
    <property type="entry name" value="Periplasmic binding protein-like II"/>
    <property type="match status" value="1"/>
</dbReference>
<gene>
    <name evidence="5" type="ORF">SAMN05443377_1309</name>
</gene>
<reference evidence="5 6" key="1">
    <citation type="submission" date="2016-10" db="EMBL/GenBank/DDBJ databases">
        <authorList>
            <person name="de Groot N.N."/>
        </authorList>
    </citation>
    <scope>NUCLEOTIDE SEQUENCE [LARGE SCALE GENOMIC DNA]</scope>
    <source>
        <strain evidence="5 6">DSM 16859</strain>
    </source>
</reference>
<dbReference type="OrthoDB" id="2510110at2"/>
<keyword evidence="2" id="KW-0813">Transport</keyword>
<evidence type="ECO:0000256" key="4">
    <source>
        <dbReference type="SAM" id="SignalP"/>
    </source>
</evidence>
<dbReference type="CDD" id="cd14748">
    <property type="entry name" value="PBP2_UgpB"/>
    <property type="match status" value="1"/>
</dbReference>
<feature type="signal peptide" evidence="4">
    <location>
        <begin position="1"/>
        <end position="29"/>
    </location>
</feature>
<evidence type="ECO:0000256" key="3">
    <source>
        <dbReference type="ARBA" id="ARBA00022729"/>
    </source>
</evidence>
<dbReference type="PANTHER" id="PTHR30061">
    <property type="entry name" value="MALTOSE-BINDING PERIPLASMIC PROTEIN"/>
    <property type="match status" value="1"/>
</dbReference>
<dbReference type="Gene3D" id="3.40.190.10">
    <property type="entry name" value="Periplasmic binding protein-like II"/>
    <property type="match status" value="1"/>
</dbReference>
<dbReference type="GO" id="GO:1901982">
    <property type="term" value="F:maltose binding"/>
    <property type="evidence" value="ECO:0007669"/>
    <property type="project" value="TreeGrafter"/>
</dbReference>
<organism evidence="5 6">
    <name type="scientific">Propionibacterium cyclohexanicum</name>
    <dbReference type="NCBI Taxonomy" id="64702"/>
    <lineage>
        <taxon>Bacteria</taxon>
        <taxon>Bacillati</taxon>
        <taxon>Actinomycetota</taxon>
        <taxon>Actinomycetes</taxon>
        <taxon>Propionibacteriales</taxon>
        <taxon>Propionibacteriaceae</taxon>
        <taxon>Propionibacterium</taxon>
    </lineage>
</organism>
<dbReference type="GO" id="GO:0015768">
    <property type="term" value="P:maltose transport"/>
    <property type="evidence" value="ECO:0007669"/>
    <property type="project" value="TreeGrafter"/>
</dbReference>
<dbReference type="GO" id="GO:0055052">
    <property type="term" value="C:ATP-binding cassette (ABC) transporter complex, substrate-binding subunit-containing"/>
    <property type="evidence" value="ECO:0007669"/>
    <property type="project" value="TreeGrafter"/>
</dbReference>
<dbReference type="Proteomes" id="UP000198815">
    <property type="component" value="Unassembled WGS sequence"/>
</dbReference>
<evidence type="ECO:0000313" key="6">
    <source>
        <dbReference type="Proteomes" id="UP000198815"/>
    </source>
</evidence>
<sequence length="435" mass="45576">MTRNPIRGLATLLVAGSMVLLSACSGSTAGSTPSASALPSLDPSKQTTITFMEAMSSGAQQAALKKMTADFEAQHPNVTVQLQEQPNYGALQTKITAQVAANSAPTIAQVYENWADELSSSNVIVPLDEYVASSKDYKDFYSGIQADMKLRDGKNWMWPFNKSVVVQYYNESLVPKAPATWGEFAQTAKSVSKNGVVALSIDPGSETSPAGGTALFEILAESFGTPVFAKDGTPQFDSDAAKKALNYLVDLKKSNALALGTNYPGQTALGNQTGAFDVSSVASYPFNQKAVGGKFVMGVAPLPAGTAKTANQLAGTNIAMFSSADDQQKAAAWAYMQFLTSPAEMAYWASQTGYLPVVKTAMDEQAMKDYLAKNPWVGDVVKQLDTATPLPPVSYVNKASGALSTAISSAVNGTASVDDALAQAQAAGKKAASES</sequence>
<feature type="chain" id="PRO_5039494338" evidence="4">
    <location>
        <begin position="30"/>
        <end position="435"/>
    </location>
</feature>
<accession>A0A1H9TVK5</accession>
<name>A0A1H9TVK5_9ACTN</name>
<evidence type="ECO:0000256" key="2">
    <source>
        <dbReference type="ARBA" id="ARBA00022448"/>
    </source>
</evidence>
<dbReference type="RefSeq" id="WP_091971158.1">
    <property type="nucleotide sequence ID" value="NZ_FOGZ01000030.1"/>
</dbReference>
<dbReference type="GO" id="GO:0042956">
    <property type="term" value="P:maltodextrin transmembrane transport"/>
    <property type="evidence" value="ECO:0007669"/>
    <property type="project" value="TreeGrafter"/>
</dbReference>
<dbReference type="InterPro" id="IPR006059">
    <property type="entry name" value="SBP"/>
</dbReference>